<evidence type="ECO:0000256" key="1">
    <source>
        <dbReference type="ARBA" id="ARBA00004479"/>
    </source>
</evidence>
<dbReference type="GO" id="GO:0004674">
    <property type="term" value="F:protein serine/threonine kinase activity"/>
    <property type="evidence" value="ECO:0007669"/>
    <property type="project" value="UniProtKB-KW"/>
</dbReference>
<evidence type="ECO:0000256" key="4">
    <source>
        <dbReference type="ARBA" id="ARBA00022729"/>
    </source>
</evidence>
<accession>A0A9D5BST6</accession>
<dbReference type="Gene3D" id="1.10.510.10">
    <property type="entry name" value="Transferase(Phosphotransferase) domain 1"/>
    <property type="match status" value="1"/>
</dbReference>
<keyword evidence="5" id="KW-1133">Transmembrane helix</keyword>
<dbReference type="OrthoDB" id="544400at2759"/>
<keyword evidence="4" id="KW-0732">Signal</keyword>
<keyword evidence="2" id="KW-0723">Serine/threonine-protein kinase</keyword>
<keyword evidence="11" id="KW-1185">Reference proteome</keyword>
<organism evidence="10 11">
    <name type="scientific">Dioscorea zingiberensis</name>
    <dbReference type="NCBI Taxonomy" id="325984"/>
    <lineage>
        <taxon>Eukaryota</taxon>
        <taxon>Viridiplantae</taxon>
        <taxon>Streptophyta</taxon>
        <taxon>Embryophyta</taxon>
        <taxon>Tracheophyta</taxon>
        <taxon>Spermatophyta</taxon>
        <taxon>Magnoliopsida</taxon>
        <taxon>Liliopsida</taxon>
        <taxon>Dioscoreales</taxon>
        <taxon>Dioscoreaceae</taxon>
        <taxon>Dioscorea</taxon>
    </lineage>
</organism>
<feature type="domain" description="Wall-associated receptor kinase C-terminal" evidence="9">
    <location>
        <begin position="55"/>
        <end position="152"/>
    </location>
</feature>
<dbReference type="AlphaFoldDB" id="A0A9D5BST6"/>
<comment type="caution">
    <text evidence="10">The sequence shown here is derived from an EMBL/GenBank/DDBJ whole genome shotgun (WGS) entry which is preliminary data.</text>
</comment>
<dbReference type="PANTHER" id="PTHR27009">
    <property type="entry name" value="RUST RESISTANCE KINASE LR10-RELATED"/>
    <property type="match status" value="1"/>
</dbReference>
<comment type="subcellular location">
    <subcellularLocation>
        <location evidence="1">Membrane</location>
        <topology evidence="1">Single-pass type I membrane protein</topology>
    </subcellularLocation>
</comment>
<name>A0A9D5BST6_9LILI</name>
<evidence type="ECO:0000313" key="10">
    <source>
        <dbReference type="EMBL" id="KAJ0960172.1"/>
    </source>
</evidence>
<dbReference type="Proteomes" id="UP001085076">
    <property type="component" value="Unassembled WGS sequence"/>
</dbReference>
<evidence type="ECO:0000256" key="6">
    <source>
        <dbReference type="ARBA" id="ARBA00023136"/>
    </source>
</evidence>
<dbReference type="GO" id="GO:0016020">
    <property type="term" value="C:membrane"/>
    <property type="evidence" value="ECO:0007669"/>
    <property type="project" value="UniProtKB-SubCell"/>
</dbReference>
<evidence type="ECO:0000259" key="8">
    <source>
        <dbReference type="Pfam" id="PF07714"/>
    </source>
</evidence>
<reference evidence="10 11" key="1">
    <citation type="journal article" date="2022" name="Hortic Res">
        <title>The genome of Dioscorea zingiberensis sheds light on the biosynthesis, origin and evolution of the medicinally important diosgenin saponins.</title>
        <authorList>
            <person name="Li Y."/>
            <person name="Tan C."/>
            <person name="Li Z."/>
            <person name="Guo J."/>
            <person name="Li S."/>
            <person name="Chen X."/>
            <person name="Wang C."/>
            <person name="Dai X."/>
            <person name="Yang H."/>
            <person name="Song W."/>
            <person name="Hou L."/>
            <person name="Xu J."/>
            <person name="Tong Z."/>
            <person name="Xu A."/>
            <person name="Yuan X."/>
            <person name="Wang W."/>
            <person name="Yang Q."/>
            <person name="Chen L."/>
            <person name="Sun Z."/>
            <person name="Wang K."/>
            <person name="Pan B."/>
            <person name="Chen J."/>
            <person name="Bao Y."/>
            <person name="Liu F."/>
            <person name="Qi X."/>
            <person name="Gang D.R."/>
            <person name="Wen J."/>
            <person name="Li J."/>
        </authorList>
    </citation>
    <scope>NUCLEOTIDE SEQUENCE [LARGE SCALE GENOMIC DNA]</scope>
    <source>
        <strain evidence="10">Dzin_1.0</strain>
    </source>
</reference>
<keyword evidence="3" id="KW-0812">Transmembrane</keyword>
<protein>
    <submittedName>
        <fullName evidence="10">Uncharacterized protein</fullName>
    </submittedName>
</protein>
<gene>
    <name evidence="10" type="ORF">J5N97_002039</name>
</gene>
<keyword evidence="6" id="KW-0472">Membrane</keyword>
<evidence type="ECO:0000313" key="11">
    <source>
        <dbReference type="Proteomes" id="UP001085076"/>
    </source>
</evidence>
<dbReference type="SUPFAM" id="SSF56112">
    <property type="entry name" value="Protein kinase-like (PK-like)"/>
    <property type="match status" value="1"/>
</dbReference>
<evidence type="ECO:0000256" key="5">
    <source>
        <dbReference type="ARBA" id="ARBA00022989"/>
    </source>
</evidence>
<evidence type="ECO:0000256" key="3">
    <source>
        <dbReference type="ARBA" id="ARBA00022692"/>
    </source>
</evidence>
<keyword evidence="2" id="KW-0808">Transferase</keyword>
<keyword evidence="7" id="KW-0325">Glycoprotein</keyword>
<evidence type="ECO:0000256" key="2">
    <source>
        <dbReference type="ARBA" id="ARBA00022527"/>
    </source>
</evidence>
<feature type="domain" description="Serine-threonine/tyrosine-protein kinase catalytic" evidence="8">
    <location>
        <begin position="222"/>
        <end position="324"/>
    </location>
</feature>
<dbReference type="Pfam" id="PF07714">
    <property type="entry name" value="PK_Tyr_Ser-Thr"/>
    <property type="match status" value="1"/>
</dbReference>
<dbReference type="InterPro" id="IPR045874">
    <property type="entry name" value="LRK10/LRL21-25-like"/>
</dbReference>
<dbReference type="EMBL" id="JAGGNH010000104">
    <property type="protein sequence ID" value="KAJ0960172.1"/>
    <property type="molecule type" value="Genomic_DNA"/>
</dbReference>
<dbReference type="Pfam" id="PF14380">
    <property type="entry name" value="WAK_assoc"/>
    <property type="match status" value="1"/>
</dbReference>
<keyword evidence="2" id="KW-0418">Kinase</keyword>
<evidence type="ECO:0000256" key="7">
    <source>
        <dbReference type="ARBA" id="ARBA00023180"/>
    </source>
</evidence>
<evidence type="ECO:0000259" key="9">
    <source>
        <dbReference type="Pfam" id="PF14380"/>
    </source>
</evidence>
<dbReference type="InterPro" id="IPR032872">
    <property type="entry name" value="WAK_assoc_C"/>
</dbReference>
<proteinExistence type="predicted"/>
<dbReference type="InterPro" id="IPR001245">
    <property type="entry name" value="Ser-Thr/Tyr_kinase_cat_dom"/>
</dbReference>
<sequence length="334" mass="37584">MTIARSDLLSSPCTKRLINTTLNYTRFSYVQTVRNLTLYYGCLPQHESVFNNFTCKIDGTSKDIAYYVDESLSRVDFPNRTSCFTNIRVPIFWEGFDVMPENATKEVENVLNRGFQVEYMAEWDLCKACLNSNGTCVSNATTDSFLCLCRDRPYEDTCPIAHGVCSVAGTILFFIIGFGIKHSISVNKETNNEDVEALIQNIGPLAVKRYKFFRCKENDRLLQKINWVKVVMGMCTKGKLLNSCPVAVKVLKESKGNGEDFVNEVASISRTSHVNVVTLLGYCFEGKKKSLIYEFMPNGSLEKFIYKDSNPLKTTPLFGIGKTLSNCYGIASRA</sequence>
<dbReference type="InterPro" id="IPR011009">
    <property type="entry name" value="Kinase-like_dom_sf"/>
</dbReference>